<accession>A0A485LY88</accession>
<organism evidence="1">
    <name type="scientific">anaerobic digester metagenome</name>
    <dbReference type="NCBI Taxonomy" id="1263854"/>
    <lineage>
        <taxon>unclassified sequences</taxon>
        <taxon>metagenomes</taxon>
        <taxon>ecological metagenomes</taxon>
    </lineage>
</organism>
<dbReference type="AlphaFoldDB" id="A0A485LY88"/>
<dbReference type="EMBL" id="CAADRM010000084">
    <property type="protein sequence ID" value="VFU13790.1"/>
    <property type="molecule type" value="Genomic_DNA"/>
</dbReference>
<gene>
    <name evidence="1" type="ORF">SCFA_220035</name>
</gene>
<name>A0A485LY88_9ZZZZ</name>
<proteinExistence type="predicted"/>
<sequence>MKKLIIILVVSIFVVLPLVHLLWGVFESDWAILPLTRSKKTVEITEIPQDAFTQDMLMGQWVLYLYYPSVTRTLELMIDERGAVTGRTEDIEVAMTVTIGQDGSLEFSGPSLSLKGSIDKSREHLDGMAVVKDASSPIPFSCFKIGDYQAAP</sequence>
<evidence type="ECO:0000313" key="1">
    <source>
        <dbReference type="EMBL" id="VFU13790.1"/>
    </source>
</evidence>
<reference evidence="1" key="1">
    <citation type="submission" date="2019-03" db="EMBL/GenBank/DDBJ databases">
        <authorList>
            <person name="Hao L."/>
        </authorList>
    </citation>
    <scope>NUCLEOTIDE SEQUENCE</scope>
</reference>
<protein>
    <submittedName>
        <fullName evidence="1">Uncharacterized protein</fullName>
    </submittedName>
</protein>